<dbReference type="InterPro" id="IPR036465">
    <property type="entry name" value="vWFA_dom_sf"/>
</dbReference>
<dbReference type="NCBIfam" id="TIGR00622">
    <property type="entry name" value="ssl1"/>
    <property type="match status" value="1"/>
</dbReference>
<feature type="domain" description="C2H2-type" evidence="14">
    <location>
        <begin position="357"/>
        <end position="380"/>
    </location>
</feature>
<keyword evidence="5 13" id="KW-0863">Zinc-finger</keyword>
<evidence type="ECO:0000259" key="14">
    <source>
        <dbReference type="PROSITE" id="PS50157"/>
    </source>
</evidence>
<keyword evidence="8 11" id="KW-0804">Transcription</keyword>
<protein>
    <recommendedName>
        <fullName evidence="11">General transcription factor IIH subunit</fullName>
    </recommendedName>
</protein>
<evidence type="ECO:0000256" key="2">
    <source>
        <dbReference type="ARBA" id="ARBA00006092"/>
    </source>
</evidence>
<dbReference type="InterPro" id="IPR002035">
    <property type="entry name" value="VWF_A"/>
</dbReference>
<dbReference type="PANTHER" id="PTHR12695">
    <property type="entry name" value="GENERAL TRANSCRIPTION FACTOR IIH SUBUNIT 2"/>
    <property type="match status" value="1"/>
</dbReference>
<dbReference type="InterPro" id="IPR004595">
    <property type="entry name" value="TFIIH_C1-like_dom"/>
</dbReference>
<keyword evidence="6 11" id="KW-0862">Zinc</keyword>
<dbReference type="Gene3D" id="3.30.40.10">
    <property type="entry name" value="Zinc/RING finger domain, C3HC4 (zinc finger)"/>
    <property type="match status" value="1"/>
</dbReference>
<dbReference type="GO" id="GO:0005675">
    <property type="term" value="C:transcription factor TFIIH holo complex"/>
    <property type="evidence" value="ECO:0007669"/>
    <property type="project" value="UniProtKB-UniRule"/>
</dbReference>
<keyword evidence="4" id="KW-0227">DNA damage</keyword>
<sequence>MAVPDEQSGFRWLSEYEKTWEVIQEGDDGSLQASIDEIIHKAKRKRILVRKGNVRLGMMRHLFIIMDMSRSMKESDLLRPNRLACVTKLLESFIIEYFDQNPISQLGIITTKNKRAEKLTELSGNPRMHVGALQAEALKGPDDGEPSLQNSLKLALSLLRHLPSHASREVLLIYGSLTTCDPEDIHQTIAELKENNIRCSVLGLSAEIKVCKTITQETNGSYHVILDEKHCKDLLLEHIRPPEAKVNVEASLIRMGFPKHSSNEYPALCLCHIEQEQNDLKDVGYFCPQCFSQYCELPVECKICGLTLVSAPHLARSYQHLFPLPAFEEVKQNEEQQNDNTRTCQGCQNLLKDPIIYKCQDCSSLFCNDCDLFVHETLHTCPGCSSQIGNIEMNGIG</sequence>
<dbReference type="GO" id="GO:0000439">
    <property type="term" value="C:transcription factor TFIIH core complex"/>
    <property type="evidence" value="ECO:0007669"/>
    <property type="project" value="InterPro"/>
</dbReference>
<dbReference type="SUPFAM" id="SSF53300">
    <property type="entry name" value="vWA-like"/>
    <property type="match status" value="1"/>
</dbReference>
<evidence type="ECO:0000256" key="8">
    <source>
        <dbReference type="ARBA" id="ARBA00023163"/>
    </source>
</evidence>
<keyword evidence="10 11" id="KW-0539">Nucleus</keyword>
<dbReference type="PANTHER" id="PTHR12695:SF2">
    <property type="entry name" value="GENERAL TRANSCRIPTION FACTOR IIH SUBUNIT 2-RELATED"/>
    <property type="match status" value="1"/>
</dbReference>
<dbReference type="InterPro" id="IPR013083">
    <property type="entry name" value="Znf_RING/FYVE/PHD"/>
</dbReference>
<dbReference type="RefSeq" id="XP_066919211.1">
    <property type="nucleotide sequence ID" value="XM_067063110.1"/>
</dbReference>
<proteinExistence type="inferred from homology"/>
<evidence type="ECO:0000256" key="11">
    <source>
        <dbReference type="PIRNR" id="PIRNR015919"/>
    </source>
</evidence>
<evidence type="ECO:0000256" key="6">
    <source>
        <dbReference type="ARBA" id="ARBA00022833"/>
    </source>
</evidence>
<dbReference type="PROSITE" id="PS00028">
    <property type="entry name" value="ZINC_FINGER_C2H2_1"/>
    <property type="match status" value="1"/>
</dbReference>
<accession>A0A7M5WYU5</accession>
<dbReference type="GeneID" id="136806520"/>
<dbReference type="GO" id="GO:0006289">
    <property type="term" value="P:nucleotide-excision repair"/>
    <property type="evidence" value="ECO:0007669"/>
    <property type="project" value="UniProtKB-UniRule"/>
</dbReference>
<dbReference type="PIRSF" id="PIRSF015919">
    <property type="entry name" value="TFIIH_SSL1"/>
    <property type="match status" value="1"/>
</dbReference>
<dbReference type="Pfam" id="PF04056">
    <property type="entry name" value="Ssl1"/>
    <property type="match status" value="1"/>
</dbReference>
<keyword evidence="7 11" id="KW-0805">Transcription regulation</keyword>
<evidence type="ECO:0000256" key="1">
    <source>
        <dbReference type="ARBA" id="ARBA00004123"/>
    </source>
</evidence>
<dbReference type="PROSITE" id="PS50157">
    <property type="entry name" value="ZINC_FINGER_C2H2_2"/>
    <property type="match status" value="1"/>
</dbReference>
<dbReference type="GO" id="GO:0006351">
    <property type="term" value="P:DNA-templated transcription"/>
    <property type="evidence" value="ECO:0007669"/>
    <property type="project" value="InterPro"/>
</dbReference>
<dbReference type="EnsemblMetazoa" id="CLYHEMT015279.1">
    <property type="protein sequence ID" value="CLYHEMP015279.1"/>
    <property type="gene ID" value="CLYHEMG015279"/>
</dbReference>
<evidence type="ECO:0000256" key="9">
    <source>
        <dbReference type="ARBA" id="ARBA00023204"/>
    </source>
</evidence>
<evidence type="ECO:0000256" key="7">
    <source>
        <dbReference type="ARBA" id="ARBA00023015"/>
    </source>
</evidence>
<name>A0A7M5WYU5_9CNID</name>
<organism evidence="16 17">
    <name type="scientific">Clytia hemisphaerica</name>
    <dbReference type="NCBI Taxonomy" id="252671"/>
    <lineage>
        <taxon>Eukaryota</taxon>
        <taxon>Metazoa</taxon>
        <taxon>Cnidaria</taxon>
        <taxon>Hydrozoa</taxon>
        <taxon>Hydroidolina</taxon>
        <taxon>Leptothecata</taxon>
        <taxon>Obeliida</taxon>
        <taxon>Clytiidae</taxon>
        <taxon>Clytia</taxon>
    </lineage>
</organism>
<dbReference type="GO" id="GO:0008270">
    <property type="term" value="F:zinc ion binding"/>
    <property type="evidence" value="ECO:0007669"/>
    <property type="project" value="UniProtKB-UniRule"/>
</dbReference>
<dbReference type="InterPro" id="IPR046349">
    <property type="entry name" value="C1-like_sf"/>
</dbReference>
<dbReference type="InterPro" id="IPR013087">
    <property type="entry name" value="Znf_C2H2_type"/>
</dbReference>
<evidence type="ECO:0000256" key="5">
    <source>
        <dbReference type="ARBA" id="ARBA00022771"/>
    </source>
</evidence>
<evidence type="ECO:0000256" key="4">
    <source>
        <dbReference type="ARBA" id="ARBA00022763"/>
    </source>
</evidence>
<dbReference type="PROSITE" id="PS50234">
    <property type="entry name" value="VWFA"/>
    <property type="match status" value="1"/>
</dbReference>
<evidence type="ECO:0000256" key="10">
    <source>
        <dbReference type="ARBA" id="ARBA00023242"/>
    </source>
</evidence>
<dbReference type="InterPro" id="IPR012170">
    <property type="entry name" value="TFIIH_SSL1/p44"/>
</dbReference>
<keyword evidence="17" id="KW-1185">Reference proteome</keyword>
<dbReference type="CDD" id="cd01453">
    <property type="entry name" value="vWA_transcription_factor_IIH_type"/>
    <property type="match status" value="1"/>
</dbReference>
<dbReference type="AlphaFoldDB" id="A0A7M5WYU5"/>
<feature type="domain" description="VWFA" evidence="15">
    <location>
        <begin position="61"/>
        <end position="239"/>
    </location>
</feature>
<dbReference type="GO" id="GO:0006357">
    <property type="term" value="P:regulation of transcription by RNA polymerase II"/>
    <property type="evidence" value="ECO:0007669"/>
    <property type="project" value="TreeGrafter"/>
</dbReference>
<dbReference type="SMART" id="SM01047">
    <property type="entry name" value="C1_4"/>
    <property type="match status" value="1"/>
</dbReference>
<evidence type="ECO:0000313" key="16">
    <source>
        <dbReference type="EnsemblMetazoa" id="CLYHEMP015279.1"/>
    </source>
</evidence>
<keyword evidence="9" id="KW-0234">DNA repair</keyword>
<comment type="similarity">
    <text evidence="2 11">Belongs to the GTF2H2 family.</text>
</comment>
<evidence type="ECO:0000256" key="3">
    <source>
        <dbReference type="ARBA" id="ARBA00022723"/>
    </source>
</evidence>
<comment type="subcellular location">
    <subcellularLocation>
        <location evidence="1 11">Nucleus</location>
    </subcellularLocation>
</comment>
<evidence type="ECO:0000313" key="17">
    <source>
        <dbReference type="Proteomes" id="UP000594262"/>
    </source>
</evidence>
<keyword evidence="3 11" id="KW-0479">Metal-binding</keyword>
<evidence type="ECO:0000256" key="12">
    <source>
        <dbReference type="PIRSR" id="PIRSR015919-1"/>
    </source>
</evidence>
<dbReference type="InterPro" id="IPR007198">
    <property type="entry name" value="Ssl1-like"/>
</dbReference>
<dbReference type="Gene3D" id="3.40.50.410">
    <property type="entry name" value="von Willebrand factor, type A domain"/>
    <property type="match status" value="1"/>
</dbReference>
<feature type="zinc finger region" description="C4-type" evidence="12">
    <location>
        <begin position="287"/>
        <end position="304"/>
    </location>
</feature>
<dbReference type="SMART" id="SM00327">
    <property type="entry name" value="VWA"/>
    <property type="match status" value="1"/>
</dbReference>
<dbReference type="FunFam" id="3.40.50.410:FF:000015">
    <property type="entry name" value="General transcription factor IIH subunit 2"/>
    <property type="match status" value="1"/>
</dbReference>
<dbReference type="OrthoDB" id="284275at2759"/>
<reference evidence="16" key="1">
    <citation type="submission" date="2021-01" db="UniProtKB">
        <authorList>
            <consortium name="EnsemblMetazoa"/>
        </authorList>
    </citation>
    <scope>IDENTIFICATION</scope>
</reference>
<evidence type="ECO:0000259" key="15">
    <source>
        <dbReference type="PROSITE" id="PS50234"/>
    </source>
</evidence>
<dbReference type="Pfam" id="PF07975">
    <property type="entry name" value="C1_4"/>
    <property type="match status" value="1"/>
</dbReference>
<dbReference type="Proteomes" id="UP000594262">
    <property type="component" value="Unplaced"/>
</dbReference>
<evidence type="ECO:0000256" key="13">
    <source>
        <dbReference type="PROSITE-ProRule" id="PRU00042"/>
    </source>
</evidence>
<dbReference type="SUPFAM" id="SSF57889">
    <property type="entry name" value="Cysteine-rich domain"/>
    <property type="match status" value="1"/>
</dbReference>